<organism evidence="1 2">
    <name type="scientific">Arctium lappa</name>
    <name type="common">Greater burdock</name>
    <name type="synonym">Lappa major</name>
    <dbReference type="NCBI Taxonomy" id="4217"/>
    <lineage>
        <taxon>Eukaryota</taxon>
        <taxon>Viridiplantae</taxon>
        <taxon>Streptophyta</taxon>
        <taxon>Embryophyta</taxon>
        <taxon>Tracheophyta</taxon>
        <taxon>Spermatophyta</taxon>
        <taxon>Magnoliopsida</taxon>
        <taxon>eudicotyledons</taxon>
        <taxon>Gunneridae</taxon>
        <taxon>Pentapetalae</taxon>
        <taxon>asterids</taxon>
        <taxon>campanulids</taxon>
        <taxon>Asterales</taxon>
        <taxon>Asteraceae</taxon>
        <taxon>Carduoideae</taxon>
        <taxon>Cardueae</taxon>
        <taxon>Arctiinae</taxon>
        <taxon>Arctium</taxon>
    </lineage>
</organism>
<sequence length="644" mass="71349">MQLPFNYEKLNDSYLSKTPKVLSTDYFVSYSASEMKEKPAFAKVYAPTSILESKIVELENVLSDEKLLVDIEQNVFSTVLKNTVFQVRSTKCSTVSKAPQTFSDNSDDLFEVLPSDVHIGETSTKVGESVSLTADYYAHDLRKKKSKAQSEWRPKQKDAEIAESVTDNSCTKSVSSDSDIVGQCASNKQNLTRHMWYLESGCSKHMTGQKDLLCNYTEKFSGNVRFGNDQLSPILGYGDIIQDNITISKVSYVEGLGHNLFSIGQFCDKGLEVNFKSKSCSVRTEDGTELLSGNRKTNLYTINLFKVQIDSQNNIVDEYLESIGISHQYSAARMPEQNGVVERRNRTLVEAARTMLSQSDLPLFLWSLNKFSAMADEGIFIGYSSTSASYRVYLKKSNTAVESVNVTFDEEMASDQISSEPVITRVLASGQISPEPASTAKNSDNASTSTSHLTDLDLLFEFFYDEFLGTNVSKSVVTDRSEDTSCNHPVTSDVITEQASPVQTKTHIPTSTPTVEDTQVNVEPKVTISVGCTTLSTQQPESAVPTDTSTTETSTETPPPVIQIEDSESGFLDDDQIQIVSTPLPHEHRWTKEHPLHQVIGDLNKPLQTRSATLNQCMHDSFLSKIEPTRVSEALADSDWVSAM</sequence>
<evidence type="ECO:0000313" key="1">
    <source>
        <dbReference type="EMBL" id="KAI3771132.1"/>
    </source>
</evidence>
<reference evidence="1 2" key="2">
    <citation type="journal article" date="2022" name="Mol. Ecol. Resour.">
        <title>The genomes of chicory, endive, great burdock and yacon provide insights into Asteraceae paleo-polyploidization history and plant inulin production.</title>
        <authorList>
            <person name="Fan W."/>
            <person name="Wang S."/>
            <person name="Wang H."/>
            <person name="Wang A."/>
            <person name="Jiang F."/>
            <person name="Liu H."/>
            <person name="Zhao H."/>
            <person name="Xu D."/>
            <person name="Zhang Y."/>
        </authorList>
    </citation>
    <scope>NUCLEOTIDE SEQUENCE [LARGE SCALE GENOMIC DNA]</scope>
    <source>
        <strain evidence="2">cv. Niubang</strain>
    </source>
</reference>
<reference evidence="2" key="1">
    <citation type="journal article" date="2022" name="Mol. Ecol. Resour.">
        <title>The genomes of chicory, endive, great burdock and yacon provide insights into Asteraceae palaeo-polyploidization history and plant inulin production.</title>
        <authorList>
            <person name="Fan W."/>
            <person name="Wang S."/>
            <person name="Wang H."/>
            <person name="Wang A."/>
            <person name="Jiang F."/>
            <person name="Liu H."/>
            <person name="Zhao H."/>
            <person name="Xu D."/>
            <person name="Zhang Y."/>
        </authorList>
    </citation>
    <scope>NUCLEOTIDE SEQUENCE [LARGE SCALE GENOMIC DNA]</scope>
    <source>
        <strain evidence="2">cv. Niubang</strain>
    </source>
</reference>
<dbReference type="Proteomes" id="UP001055879">
    <property type="component" value="Linkage Group LG01"/>
</dbReference>
<proteinExistence type="predicted"/>
<gene>
    <name evidence="1" type="ORF">L6452_02290</name>
</gene>
<protein>
    <submittedName>
        <fullName evidence="1">Uncharacterized protein</fullName>
    </submittedName>
</protein>
<comment type="caution">
    <text evidence="1">The sequence shown here is derived from an EMBL/GenBank/DDBJ whole genome shotgun (WGS) entry which is preliminary data.</text>
</comment>
<keyword evidence="2" id="KW-1185">Reference proteome</keyword>
<dbReference type="EMBL" id="CM042047">
    <property type="protein sequence ID" value="KAI3771132.1"/>
    <property type="molecule type" value="Genomic_DNA"/>
</dbReference>
<accession>A0ACB9FKI0</accession>
<name>A0ACB9FKI0_ARCLA</name>
<evidence type="ECO:0000313" key="2">
    <source>
        <dbReference type="Proteomes" id="UP001055879"/>
    </source>
</evidence>